<dbReference type="Proteomes" id="UP000219612">
    <property type="component" value="Unassembled WGS sequence"/>
</dbReference>
<reference evidence="2 3" key="1">
    <citation type="submission" date="2017-09" db="EMBL/GenBank/DDBJ databases">
        <authorList>
            <person name="Ehlers B."/>
            <person name="Leendertz F.H."/>
        </authorList>
    </citation>
    <scope>NUCLEOTIDE SEQUENCE [LARGE SCALE GENOMIC DNA]</scope>
    <source>
        <strain evidence="2 3">CGMCC 4.6857</strain>
    </source>
</reference>
<dbReference type="AlphaFoldDB" id="A0A285JZJ5"/>
<organism evidence="2 3">
    <name type="scientific">Paractinoplanes atraurantiacus</name>
    <dbReference type="NCBI Taxonomy" id="1036182"/>
    <lineage>
        <taxon>Bacteria</taxon>
        <taxon>Bacillati</taxon>
        <taxon>Actinomycetota</taxon>
        <taxon>Actinomycetes</taxon>
        <taxon>Micromonosporales</taxon>
        <taxon>Micromonosporaceae</taxon>
        <taxon>Paractinoplanes</taxon>
    </lineage>
</organism>
<feature type="region of interest" description="Disordered" evidence="1">
    <location>
        <begin position="1"/>
        <end position="20"/>
    </location>
</feature>
<dbReference type="RefSeq" id="WP_097327156.1">
    <property type="nucleotide sequence ID" value="NZ_OBDY01000027.1"/>
</dbReference>
<name>A0A285JZJ5_9ACTN</name>
<evidence type="ECO:0000256" key="1">
    <source>
        <dbReference type="SAM" id="MobiDB-lite"/>
    </source>
</evidence>
<sequence>MINPVRTETEADPGERWPLGPHQRLAPVTCVGLDPVPLVPRLVVAWLQDEVSLPAGDRAPAALRELRWDDWAEDGEV</sequence>
<evidence type="ECO:0000313" key="3">
    <source>
        <dbReference type="Proteomes" id="UP000219612"/>
    </source>
</evidence>
<dbReference type="OrthoDB" id="3399671at2"/>
<keyword evidence="3" id="KW-1185">Reference proteome</keyword>
<dbReference type="EMBL" id="OBDY01000027">
    <property type="protein sequence ID" value="SNY64696.1"/>
    <property type="molecule type" value="Genomic_DNA"/>
</dbReference>
<evidence type="ECO:0000313" key="2">
    <source>
        <dbReference type="EMBL" id="SNY64696.1"/>
    </source>
</evidence>
<proteinExistence type="predicted"/>
<accession>A0A285JZJ5</accession>
<gene>
    <name evidence="2" type="ORF">SAMN05421748_12722</name>
</gene>
<protein>
    <submittedName>
        <fullName evidence="2">Uncharacterized protein</fullName>
    </submittedName>
</protein>